<reference evidence="2" key="1">
    <citation type="submission" date="2021-06" db="EMBL/GenBank/DDBJ databases">
        <authorList>
            <person name="Hodson N. C."/>
            <person name="Mongue J. A."/>
            <person name="Jaron S. K."/>
        </authorList>
    </citation>
    <scope>NUCLEOTIDE SEQUENCE</scope>
</reference>
<keyword evidence="1" id="KW-0812">Transmembrane</keyword>
<evidence type="ECO:0000313" key="2">
    <source>
        <dbReference type="EMBL" id="CAG7703510.1"/>
    </source>
</evidence>
<feature type="non-terminal residue" evidence="2">
    <location>
        <position position="93"/>
    </location>
</feature>
<dbReference type="AlphaFoldDB" id="A0A8J2J5Q0"/>
<comment type="caution">
    <text evidence="2">The sequence shown here is derived from an EMBL/GenBank/DDBJ whole genome shotgun (WGS) entry which is preliminary data.</text>
</comment>
<organism evidence="2 3">
    <name type="scientific">Allacma fusca</name>
    <dbReference type="NCBI Taxonomy" id="39272"/>
    <lineage>
        <taxon>Eukaryota</taxon>
        <taxon>Metazoa</taxon>
        <taxon>Ecdysozoa</taxon>
        <taxon>Arthropoda</taxon>
        <taxon>Hexapoda</taxon>
        <taxon>Collembola</taxon>
        <taxon>Symphypleona</taxon>
        <taxon>Sminthuridae</taxon>
        <taxon>Allacma</taxon>
    </lineage>
</organism>
<keyword evidence="3" id="KW-1185">Reference proteome</keyword>
<sequence length="93" mass="9445">MEHMHSMGGGGGGGLGGGLGGGVGGLAALLGVKKGAILAKIFFVPLLIAIPVLIILGILFIIYFIPIPIIEPGDDNGEKGDKWRSLRLLPSAT</sequence>
<protein>
    <submittedName>
        <fullName evidence="2">Uncharacterized protein</fullName>
    </submittedName>
</protein>
<keyword evidence="1" id="KW-1133">Transmembrane helix</keyword>
<evidence type="ECO:0000256" key="1">
    <source>
        <dbReference type="SAM" id="Phobius"/>
    </source>
</evidence>
<gene>
    <name evidence="2" type="ORF">AFUS01_LOCUS4500</name>
</gene>
<keyword evidence="1" id="KW-0472">Membrane</keyword>
<dbReference type="EMBL" id="CAJVCH010028086">
    <property type="protein sequence ID" value="CAG7703510.1"/>
    <property type="molecule type" value="Genomic_DNA"/>
</dbReference>
<feature type="transmembrane region" description="Helical" evidence="1">
    <location>
        <begin position="12"/>
        <end position="30"/>
    </location>
</feature>
<name>A0A8J2J5Q0_9HEXA</name>
<evidence type="ECO:0000313" key="3">
    <source>
        <dbReference type="Proteomes" id="UP000708208"/>
    </source>
</evidence>
<proteinExistence type="predicted"/>
<feature type="transmembrane region" description="Helical" evidence="1">
    <location>
        <begin position="42"/>
        <end position="65"/>
    </location>
</feature>
<dbReference type="Proteomes" id="UP000708208">
    <property type="component" value="Unassembled WGS sequence"/>
</dbReference>
<accession>A0A8J2J5Q0</accession>